<feature type="compositionally biased region" description="Low complexity" evidence="1">
    <location>
        <begin position="164"/>
        <end position="177"/>
    </location>
</feature>
<name>A0A6J4R9H2_9ACTN</name>
<feature type="compositionally biased region" description="Basic and acidic residues" evidence="1">
    <location>
        <begin position="127"/>
        <end position="140"/>
    </location>
</feature>
<dbReference type="AlphaFoldDB" id="A0A6J4R9H2"/>
<proteinExistence type="predicted"/>
<feature type="non-terminal residue" evidence="2">
    <location>
        <position position="1"/>
    </location>
</feature>
<reference evidence="2" key="1">
    <citation type="submission" date="2020-02" db="EMBL/GenBank/DDBJ databases">
        <authorList>
            <person name="Meier V. D."/>
        </authorList>
    </citation>
    <scope>NUCLEOTIDE SEQUENCE</scope>
    <source>
        <strain evidence="2">AVDCRST_MAG05</strain>
    </source>
</reference>
<gene>
    <name evidence="2" type="ORF">AVDCRST_MAG05-259</name>
</gene>
<protein>
    <submittedName>
        <fullName evidence="2">3-oxoacyl-[acyl-carrier protein] reductase</fullName>
        <ecNumber evidence="2">1.1.1.100</ecNumber>
    </submittedName>
</protein>
<feature type="non-terminal residue" evidence="2">
    <location>
        <position position="260"/>
    </location>
</feature>
<accession>A0A6J4R9H2</accession>
<keyword evidence="2" id="KW-0560">Oxidoreductase</keyword>
<evidence type="ECO:0000313" key="2">
    <source>
        <dbReference type="EMBL" id="CAA9467963.1"/>
    </source>
</evidence>
<feature type="compositionally biased region" description="Basic residues" evidence="1">
    <location>
        <begin position="17"/>
        <end position="46"/>
    </location>
</feature>
<feature type="compositionally biased region" description="Basic and acidic residues" evidence="1">
    <location>
        <begin position="221"/>
        <end position="230"/>
    </location>
</feature>
<dbReference type="EMBL" id="CADCVM010000033">
    <property type="protein sequence ID" value="CAA9467963.1"/>
    <property type="molecule type" value="Genomic_DNA"/>
</dbReference>
<feature type="compositionally biased region" description="Basic and acidic residues" evidence="1">
    <location>
        <begin position="188"/>
        <end position="214"/>
    </location>
</feature>
<dbReference type="GO" id="GO:0004316">
    <property type="term" value="F:3-oxoacyl-[acyl-carrier-protein] reductase (NADPH) activity"/>
    <property type="evidence" value="ECO:0007669"/>
    <property type="project" value="UniProtKB-EC"/>
</dbReference>
<dbReference type="EC" id="1.1.1.100" evidence="2"/>
<organism evidence="2">
    <name type="scientific">uncultured Rubrobacteraceae bacterium</name>
    <dbReference type="NCBI Taxonomy" id="349277"/>
    <lineage>
        <taxon>Bacteria</taxon>
        <taxon>Bacillati</taxon>
        <taxon>Actinomycetota</taxon>
        <taxon>Rubrobacteria</taxon>
        <taxon>Rubrobacterales</taxon>
        <taxon>Rubrobacteraceae</taxon>
        <taxon>environmental samples</taxon>
    </lineage>
</organism>
<feature type="compositionally biased region" description="Basic and acidic residues" evidence="1">
    <location>
        <begin position="47"/>
        <end position="103"/>
    </location>
</feature>
<feature type="region of interest" description="Disordered" evidence="1">
    <location>
        <begin position="1"/>
        <end position="230"/>
    </location>
</feature>
<evidence type="ECO:0000256" key="1">
    <source>
        <dbReference type="SAM" id="MobiDB-lite"/>
    </source>
</evidence>
<sequence>VRLRLHVRPHGKDGPRRRCRQRHRRGKRQGPRRLRGRGLRGRRERRGSRGDGGRHKGERGEGRGDRSRYARLWERRGGGGEDRGAGRAGQHAERQRQEAPVGDHRRRVRQDHRPEPQRNLPPLPGVREGDGRAGLGEHHRVLQHQGAGRRAGAGGLRRHEVGDGADASGSGGRARAAGGAGQRHSAGRRGDAAYRPDQGEPRLVRRLRQQEHPRPVGAAARDGRHGGLPRLRRELLRDRRVHARGRRVDRRRWALHAPLV</sequence>